<dbReference type="Pfam" id="PF01872">
    <property type="entry name" value="RibD_C"/>
    <property type="match status" value="1"/>
</dbReference>
<evidence type="ECO:0000256" key="8">
    <source>
        <dbReference type="ARBA" id="ARBA00023002"/>
    </source>
</evidence>
<sequence length="261" mass="28367">MEGPAAEPPQILRAIYPSSGRIEHPSPDVQRPYVTLTYAQSLDAKIAGAGGQQLILSGRESMVMTHWMRSMHDGIMVGIGTAINDDPQLNLRHLPPTTTPRRCPRPIVLDSNLRLSTSCKLLRNYAQDTTLPQPIVICRPADHSRDAAYQERAEALKRHGAALVECPLDSNGTISMREALASLRRLGIGSLMVEGGQRVISSFLAHSPPLMDMLVVTVAPVIVGAAGVGALQDEQVRVPQMEHVRSELLGRDTVVACRVHD</sequence>
<dbReference type="STRING" id="930990.A0A067MJL7"/>
<dbReference type="GO" id="GO:0008703">
    <property type="term" value="F:5-amino-6-(5-phosphoribosylamino)uracil reductase activity"/>
    <property type="evidence" value="ECO:0007669"/>
    <property type="project" value="InterPro"/>
</dbReference>
<keyword evidence="15" id="KW-1185">Reference proteome</keyword>
<evidence type="ECO:0000256" key="4">
    <source>
        <dbReference type="ARBA" id="ARBA00012851"/>
    </source>
</evidence>
<comment type="catalytic activity">
    <reaction evidence="12">
        <text>2,5-diamino-6-(1-D-ribitylamino)pyrimidin-4(3H)-one 5'-phosphate + NADP(+) = 2,5-diamino-6-(1-D-ribosylamino)pyrimidin-4(3H)-one 5'-phosphate + NADPH + H(+)</text>
        <dbReference type="Rhea" id="RHEA:27278"/>
        <dbReference type="ChEBI" id="CHEBI:15378"/>
        <dbReference type="ChEBI" id="CHEBI:57783"/>
        <dbReference type="ChEBI" id="CHEBI:58349"/>
        <dbReference type="ChEBI" id="CHEBI:58890"/>
        <dbReference type="ChEBI" id="CHEBI:59545"/>
        <dbReference type="EC" id="1.1.1.302"/>
    </reaction>
</comment>
<dbReference type="Gene3D" id="3.40.430.10">
    <property type="entry name" value="Dihydrofolate Reductase, subunit A"/>
    <property type="match status" value="1"/>
</dbReference>
<comment type="function">
    <text evidence="1">Catalyzes an early step in riboflavin biosynthesis, the NADPH-dependent reduction of the ribose side chain of 2,5-diamino-6-ribosylamino-4(3H)-pyrimidinone 5'-phosphate, yielding 2,5-diamino-6-ribitylamino-4(3H)-pyrimidinone 5'-phosphate.</text>
</comment>
<evidence type="ECO:0000313" key="14">
    <source>
        <dbReference type="EMBL" id="KDQ15744.1"/>
    </source>
</evidence>
<evidence type="ECO:0000256" key="3">
    <source>
        <dbReference type="ARBA" id="ARBA00009723"/>
    </source>
</evidence>
<dbReference type="InterPro" id="IPR024072">
    <property type="entry name" value="DHFR-like_dom_sf"/>
</dbReference>
<dbReference type="AlphaFoldDB" id="A0A067MJL7"/>
<evidence type="ECO:0000256" key="2">
    <source>
        <dbReference type="ARBA" id="ARBA00005104"/>
    </source>
</evidence>
<dbReference type="InParanoid" id="A0A067MJL7"/>
<dbReference type="OrthoDB" id="5432at2759"/>
<name>A0A067MJL7_BOTB1</name>
<dbReference type="PANTHER" id="PTHR38011:SF7">
    <property type="entry name" value="2,5-DIAMINO-6-RIBOSYLAMINO-4(3H)-PYRIMIDINONE 5'-PHOSPHATE REDUCTASE"/>
    <property type="match status" value="1"/>
</dbReference>
<dbReference type="FunCoup" id="A0A067MJL7">
    <property type="interactions" value="119"/>
</dbReference>
<evidence type="ECO:0000256" key="6">
    <source>
        <dbReference type="ARBA" id="ARBA00022619"/>
    </source>
</evidence>
<dbReference type="PANTHER" id="PTHR38011">
    <property type="entry name" value="DIHYDROFOLATE REDUCTASE FAMILY PROTEIN (AFU_ORTHOLOGUE AFUA_8G06820)"/>
    <property type="match status" value="1"/>
</dbReference>
<evidence type="ECO:0000256" key="5">
    <source>
        <dbReference type="ARBA" id="ARBA00015035"/>
    </source>
</evidence>
<evidence type="ECO:0000256" key="11">
    <source>
        <dbReference type="ARBA" id="ARBA00047550"/>
    </source>
</evidence>
<dbReference type="EC" id="1.1.1.302" evidence="4"/>
<dbReference type="GO" id="GO:0009231">
    <property type="term" value="P:riboflavin biosynthetic process"/>
    <property type="evidence" value="ECO:0007669"/>
    <property type="project" value="UniProtKB-KW"/>
</dbReference>
<evidence type="ECO:0000313" key="15">
    <source>
        <dbReference type="Proteomes" id="UP000027195"/>
    </source>
</evidence>
<keyword evidence="6" id="KW-0686">Riboflavin biosynthesis</keyword>
<dbReference type="HOGENOM" id="CLU_036590_6_0_1"/>
<evidence type="ECO:0000256" key="7">
    <source>
        <dbReference type="ARBA" id="ARBA00022857"/>
    </source>
</evidence>
<keyword evidence="8" id="KW-0560">Oxidoreductase</keyword>
<organism evidence="14 15">
    <name type="scientific">Botryobasidium botryosum (strain FD-172 SS1)</name>
    <dbReference type="NCBI Taxonomy" id="930990"/>
    <lineage>
        <taxon>Eukaryota</taxon>
        <taxon>Fungi</taxon>
        <taxon>Dikarya</taxon>
        <taxon>Basidiomycota</taxon>
        <taxon>Agaricomycotina</taxon>
        <taxon>Agaricomycetes</taxon>
        <taxon>Cantharellales</taxon>
        <taxon>Botryobasidiaceae</taxon>
        <taxon>Botryobasidium</taxon>
    </lineage>
</organism>
<dbReference type="InterPro" id="IPR050765">
    <property type="entry name" value="Riboflavin_Biosynth_HTPR"/>
</dbReference>
<dbReference type="EMBL" id="KL198031">
    <property type="protein sequence ID" value="KDQ15744.1"/>
    <property type="molecule type" value="Genomic_DNA"/>
</dbReference>
<proteinExistence type="inferred from homology"/>
<evidence type="ECO:0000256" key="10">
    <source>
        <dbReference type="ARBA" id="ARBA00031630"/>
    </source>
</evidence>
<comment type="similarity">
    <text evidence="3">Belongs to the HTP reductase family.</text>
</comment>
<evidence type="ECO:0000256" key="9">
    <source>
        <dbReference type="ARBA" id="ARBA00030073"/>
    </source>
</evidence>
<evidence type="ECO:0000256" key="12">
    <source>
        <dbReference type="ARBA" id="ARBA00049020"/>
    </source>
</evidence>
<accession>A0A067MJL7</accession>
<evidence type="ECO:0000259" key="13">
    <source>
        <dbReference type="Pfam" id="PF01872"/>
    </source>
</evidence>
<dbReference type="InterPro" id="IPR002734">
    <property type="entry name" value="RibDG_C"/>
</dbReference>
<comment type="catalytic activity">
    <reaction evidence="11">
        <text>2,5-diamino-6-(1-D-ribitylamino)pyrimidin-4(3H)-one 5'-phosphate + NAD(+) = 2,5-diamino-6-(1-D-ribosylamino)pyrimidin-4(3H)-one 5'-phosphate + NADH + H(+)</text>
        <dbReference type="Rhea" id="RHEA:27274"/>
        <dbReference type="ChEBI" id="CHEBI:15378"/>
        <dbReference type="ChEBI" id="CHEBI:57540"/>
        <dbReference type="ChEBI" id="CHEBI:57945"/>
        <dbReference type="ChEBI" id="CHEBI:58890"/>
        <dbReference type="ChEBI" id="CHEBI:59545"/>
        <dbReference type="EC" id="1.1.1.302"/>
    </reaction>
</comment>
<feature type="domain" description="Bacterial bifunctional deaminase-reductase C-terminal" evidence="13">
    <location>
        <begin position="32"/>
        <end position="255"/>
    </location>
</feature>
<gene>
    <name evidence="14" type="ORF">BOTBODRAFT_108453</name>
</gene>
<dbReference type="Proteomes" id="UP000027195">
    <property type="component" value="Unassembled WGS sequence"/>
</dbReference>
<protein>
    <recommendedName>
        <fullName evidence="5">2,5-diamino-6-ribosylamino-4(3H)-pyrimidinone 5'-phosphate reductase</fullName>
        <ecNumber evidence="4">1.1.1.302</ecNumber>
    </recommendedName>
    <alternativeName>
        <fullName evidence="10">2,5-diamino-6-(5-phospho-D-ribosylamino)pyrimidin-4(3H)-one reductase</fullName>
    </alternativeName>
    <alternativeName>
        <fullName evidence="9">2,5-diamino-6-ribitylamino-4(3H)-pyrimidinone 5'-phosphate synthase</fullName>
    </alternativeName>
</protein>
<keyword evidence="7" id="KW-0521">NADP</keyword>
<dbReference type="SUPFAM" id="SSF53597">
    <property type="entry name" value="Dihydrofolate reductase-like"/>
    <property type="match status" value="1"/>
</dbReference>
<comment type="pathway">
    <text evidence="2">Cofactor biosynthesis; riboflavin biosynthesis.</text>
</comment>
<evidence type="ECO:0000256" key="1">
    <source>
        <dbReference type="ARBA" id="ARBA00003555"/>
    </source>
</evidence>
<reference evidence="15" key="1">
    <citation type="journal article" date="2014" name="Proc. Natl. Acad. Sci. U.S.A.">
        <title>Extensive sampling of basidiomycete genomes demonstrates inadequacy of the white-rot/brown-rot paradigm for wood decay fungi.</title>
        <authorList>
            <person name="Riley R."/>
            <person name="Salamov A.A."/>
            <person name="Brown D.W."/>
            <person name="Nagy L.G."/>
            <person name="Floudas D."/>
            <person name="Held B.W."/>
            <person name="Levasseur A."/>
            <person name="Lombard V."/>
            <person name="Morin E."/>
            <person name="Otillar R."/>
            <person name="Lindquist E.A."/>
            <person name="Sun H."/>
            <person name="LaButti K.M."/>
            <person name="Schmutz J."/>
            <person name="Jabbour D."/>
            <person name="Luo H."/>
            <person name="Baker S.E."/>
            <person name="Pisabarro A.G."/>
            <person name="Walton J.D."/>
            <person name="Blanchette R.A."/>
            <person name="Henrissat B."/>
            <person name="Martin F."/>
            <person name="Cullen D."/>
            <person name="Hibbett D.S."/>
            <person name="Grigoriev I.V."/>
        </authorList>
    </citation>
    <scope>NUCLEOTIDE SEQUENCE [LARGE SCALE GENOMIC DNA]</scope>
    <source>
        <strain evidence="15">FD-172 SS1</strain>
    </source>
</reference>